<dbReference type="EMBL" id="BLXX01000011">
    <property type="protein sequence ID" value="GFO60871.1"/>
    <property type="molecule type" value="Genomic_DNA"/>
</dbReference>
<proteinExistence type="predicted"/>
<evidence type="ECO:0000313" key="2">
    <source>
        <dbReference type="EMBL" id="GFO60871.1"/>
    </source>
</evidence>
<organism evidence="2 3">
    <name type="scientific">Geomonas silvestris</name>
    <dbReference type="NCBI Taxonomy" id="2740184"/>
    <lineage>
        <taxon>Bacteria</taxon>
        <taxon>Pseudomonadati</taxon>
        <taxon>Thermodesulfobacteriota</taxon>
        <taxon>Desulfuromonadia</taxon>
        <taxon>Geobacterales</taxon>
        <taxon>Geobacteraceae</taxon>
        <taxon>Geomonas</taxon>
    </lineage>
</organism>
<evidence type="ECO:0000313" key="3">
    <source>
        <dbReference type="Proteomes" id="UP000556026"/>
    </source>
</evidence>
<dbReference type="Gene3D" id="3.10.180.10">
    <property type="entry name" value="2,3-Dihydroxybiphenyl 1,2-Dioxygenase, domain 1"/>
    <property type="match status" value="1"/>
</dbReference>
<dbReference type="AlphaFoldDB" id="A0A6V8MLF4"/>
<evidence type="ECO:0000259" key="1">
    <source>
        <dbReference type="Pfam" id="PF00903"/>
    </source>
</evidence>
<dbReference type="CDD" id="cd06587">
    <property type="entry name" value="VOC"/>
    <property type="match status" value="1"/>
</dbReference>
<comment type="caution">
    <text evidence="2">The sequence shown here is derived from an EMBL/GenBank/DDBJ whole genome shotgun (WGS) entry which is preliminary data.</text>
</comment>
<dbReference type="SUPFAM" id="SSF54593">
    <property type="entry name" value="Glyoxalase/Bleomycin resistance protein/Dihydroxybiphenyl dioxygenase"/>
    <property type="match status" value="1"/>
</dbReference>
<protein>
    <submittedName>
        <fullName evidence="2">Glyoxalase</fullName>
    </submittedName>
</protein>
<keyword evidence="3" id="KW-1185">Reference proteome</keyword>
<dbReference type="Proteomes" id="UP000556026">
    <property type="component" value="Unassembled WGS sequence"/>
</dbReference>
<reference evidence="3" key="1">
    <citation type="submission" date="2020-06" db="EMBL/GenBank/DDBJ databases">
        <title>Draft genomic sequence of Geomonas sp. Red330.</title>
        <authorList>
            <person name="Itoh H."/>
            <person name="Zhenxing X."/>
            <person name="Ushijima N."/>
            <person name="Masuda Y."/>
            <person name="Shiratori Y."/>
            <person name="Senoo K."/>
        </authorList>
    </citation>
    <scope>NUCLEOTIDE SEQUENCE [LARGE SCALE GENOMIC DNA]</scope>
    <source>
        <strain evidence="3">Red330</strain>
    </source>
</reference>
<gene>
    <name evidence="2" type="ORF">GMST_31960</name>
</gene>
<dbReference type="Pfam" id="PF00903">
    <property type="entry name" value="Glyoxalase"/>
    <property type="match status" value="1"/>
</dbReference>
<accession>A0A6V8MLF4</accession>
<sequence>MSGERLRGENGKHGGLVAGVLQSIQLLVADLDTTEAFYGGILDLPVQRALTSFGAPEHLLLSLGETKVIFVEQEEVSRRHPVLEARLQAFPLGVGMTLHVEVQGIEDIYQELLDEELEVLYPLELKPYGTRELWCFDPDGYLVVLEESI</sequence>
<feature type="domain" description="Glyoxalase/fosfomycin resistance/dioxygenase" evidence="1">
    <location>
        <begin position="22"/>
        <end position="144"/>
    </location>
</feature>
<name>A0A6V8MLF4_9BACT</name>
<dbReference type="InterPro" id="IPR029068">
    <property type="entry name" value="Glyas_Bleomycin-R_OHBP_Dase"/>
</dbReference>
<dbReference type="InterPro" id="IPR004360">
    <property type="entry name" value="Glyas_Fos-R_dOase_dom"/>
</dbReference>